<feature type="compositionally biased region" description="Gly residues" evidence="8">
    <location>
        <begin position="1"/>
        <end position="11"/>
    </location>
</feature>
<evidence type="ECO:0000256" key="4">
    <source>
        <dbReference type="ARBA" id="ARBA00023015"/>
    </source>
</evidence>
<evidence type="ECO:0000256" key="8">
    <source>
        <dbReference type="SAM" id="MobiDB-lite"/>
    </source>
</evidence>
<dbReference type="EMBL" id="RSCD01000003">
    <property type="protein sequence ID" value="RSH93836.1"/>
    <property type="molecule type" value="Genomic_DNA"/>
</dbReference>
<dbReference type="OrthoDB" id="3163292at2759"/>
<keyword evidence="5" id="KW-0238">DNA-binding</keyword>
<keyword evidence="6" id="KW-0804">Transcription</keyword>
<dbReference type="CDD" id="cd12148">
    <property type="entry name" value="fungal_TF_MHR"/>
    <property type="match status" value="1"/>
</dbReference>
<dbReference type="GO" id="GO:0006351">
    <property type="term" value="P:DNA-templated transcription"/>
    <property type="evidence" value="ECO:0007669"/>
    <property type="project" value="InterPro"/>
</dbReference>
<evidence type="ECO:0000313" key="10">
    <source>
        <dbReference type="EMBL" id="RSH93836.1"/>
    </source>
</evidence>
<feature type="compositionally biased region" description="Polar residues" evidence="8">
    <location>
        <begin position="284"/>
        <end position="293"/>
    </location>
</feature>
<dbReference type="STRING" id="1890683.A0A427YS41"/>
<evidence type="ECO:0000256" key="5">
    <source>
        <dbReference type="ARBA" id="ARBA00023125"/>
    </source>
</evidence>
<evidence type="ECO:0000256" key="3">
    <source>
        <dbReference type="ARBA" id="ARBA00022833"/>
    </source>
</evidence>
<comment type="subcellular location">
    <subcellularLocation>
        <location evidence="1">Nucleus</location>
    </subcellularLocation>
</comment>
<evidence type="ECO:0000313" key="11">
    <source>
        <dbReference type="Proteomes" id="UP000279259"/>
    </source>
</evidence>
<keyword evidence="7" id="KW-0539">Nucleus</keyword>
<feature type="compositionally biased region" description="Pro residues" evidence="8">
    <location>
        <begin position="237"/>
        <end position="252"/>
    </location>
</feature>
<dbReference type="SMART" id="SM00906">
    <property type="entry name" value="Fungal_trans"/>
    <property type="match status" value="1"/>
</dbReference>
<evidence type="ECO:0000259" key="9">
    <source>
        <dbReference type="SMART" id="SM00906"/>
    </source>
</evidence>
<keyword evidence="2" id="KW-0479">Metal-binding</keyword>
<dbReference type="AlphaFoldDB" id="A0A427YS41"/>
<dbReference type="GO" id="GO:0000976">
    <property type="term" value="F:transcription cis-regulatory region binding"/>
    <property type="evidence" value="ECO:0007669"/>
    <property type="project" value="TreeGrafter"/>
</dbReference>
<dbReference type="Proteomes" id="UP000279259">
    <property type="component" value="Unassembled WGS sequence"/>
</dbReference>
<gene>
    <name evidence="10" type="ORF">EHS25_006485</name>
</gene>
<evidence type="ECO:0000256" key="7">
    <source>
        <dbReference type="ARBA" id="ARBA00023242"/>
    </source>
</evidence>
<dbReference type="InterPro" id="IPR051089">
    <property type="entry name" value="prtT"/>
</dbReference>
<name>A0A427YS41_9TREE</name>
<reference evidence="10 11" key="1">
    <citation type="submission" date="2018-11" db="EMBL/GenBank/DDBJ databases">
        <title>Genome sequence of Saitozyma podzolica DSM 27192.</title>
        <authorList>
            <person name="Aliyu H."/>
            <person name="Gorte O."/>
            <person name="Ochsenreither K."/>
        </authorList>
    </citation>
    <scope>NUCLEOTIDE SEQUENCE [LARGE SCALE GENOMIC DNA]</scope>
    <source>
        <strain evidence="10 11">DSM 27192</strain>
    </source>
</reference>
<feature type="compositionally biased region" description="Polar residues" evidence="8">
    <location>
        <begin position="363"/>
        <end position="372"/>
    </location>
</feature>
<feature type="region of interest" description="Disordered" evidence="8">
    <location>
        <begin position="306"/>
        <end position="330"/>
    </location>
</feature>
<dbReference type="GO" id="GO:0008270">
    <property type="term" value="F:zinc ion binding"/>
    <property type="evidence" value="ECO:0007669"/>
    <property type="project" value="InterPro"/>
</dbReference>
<sequence>MDPRRIGGGADGSNRMFSSVEGGDISDTAMVPSTADERAIPSLSHGVVGYPSSGVPDPTPASGGTTRPDESTHTQSWDAAGPSRSGAATNIENGFESGPRTGTGSGSGTGKGKRAASTSPERSKSKAGRLSTSSAPGEKKDDIKDASGSGSNGGGGYNTGAPRDEANARLEQLESSVANLLAGLAGGPGGTSGPYPNGEIMHTFDPTGHGQAGSFSSADGQQPPHHPPPSSWATSHLPPPTHVRPMDPPRFPGAPAVQPSVSPDDGQHVRFGSSPHVSFIAGQPMTSPSNYSSGISPASVGFKDGSVAGTAGGVPEKRKEKQVGKGQKAEERLAAVTEGAFDPPFKALVYQPAVWDNREQSRRNSPQPSAGTMSRDELSGNTYERRFGRERDDPVNTGLVDLAMAETLFSFFIDHCHPFLPIVNVALDDAFTTIRQSPPLISAMIAIAARFYVRFTTRSISSYPALDLSIPPRLANLAETHLGQTLLRKQHALSDVQAILLLAAWGLQSGGRGPDAWIVTGHAARVARRLGVHKVLAQAAETARVTQPGTEEWSKLEGFMPQWRSWLCWFCFDGFLSLGFGRPQSTQFETVDEQGFLQLRLNQTLPRPGSTQSTSLYGDVELNARLDEWSRLWVWAGSPYTLYLGSSARIARLQAEHMRLCLNSYALKSAPEEDELIALCLKKALNAAMSTIQTHYESSQTDLALSFATDYLTITLAQAAVFLIRLTKAPISVQQVINVDPSVVAHYLKMSVDLLESADMSETRLSTYLAKTIRDISRAAGIVVPGISPIDYEDPSAVDSRPHTATSYPHPPALDALLAQGNGSDSANVTEGGTTTMSHTQSNGNGPGEMFDLENFLQVESQLDLGYLLGLPGDNSAAVQGGNGWTFGGNEFEFGLGGLGMGQGMNLDGF</sequence>
<keyword evidence="4" id="KW-0805">Transcription regulation</keyword>
<feature type="compositionally biased region" description="Gly residues" evidence="8">
    <location>
        <begin position="101"/>
        <end position="110"/>
    </location>
</feature>
<accession>A0A427YS41</accession>
<keyword evidence="3" id="KW-0862">Zinc</keyword>
<keyword evidence="11" id="KW-1185">Reference proteome</keyword>
<dbReference type="Pfam" id="PF04082">
    <property type="entry name" value="Fungal_trans"/>
    <property type="match status" value="1"/>
</dbReference>
<dbReference type="PANTHER" id="PTHR31845">
    <property type="entry name" value="FINGER DOMAIN PROTEIN, PUTATIVE-RELATED"/>
    <property type="match status" value="1"/>
</dbReference>
<evidence type="ECO:0000256" key="6">
    <source>
        <dbReference type="ARBA" id="ARBA00023163"/>
    </source>
</evidence>
<feature type="compositionally biased region" description="Basic and acidic residues" evidence="8">
    <location>
        <begin position="315"/>
        <end position="330"/>
    </location>
</feature>
<feature type="domain" description="Xylanolytic transcriptional activator regulatory" evidence="9">
    <location>
        <begin position="516"/>
        <end position="602"/>
    </location>
</feature>
<dbReference type="InterPro" id="IPR007219">
    <property type="entry name" value="XnlR_reg_dom"/>
</dbReference>
<protein>
    <recommendedName>
        <fullName evidence="9">Xylanolytic transcriptional activator regulatory domain-containing protein</fullName>
    </recommendedName>
</protein>
<organism evidence="10 11">
    <name type="scientific">Saitozyma podzolica</name>
    <dbReference type="NCBI Taxonomy" id="1890683"/>
    <lineage>
        <taxon>Eukaryota</taxon>
        <taxon>Fungi</taxon>
        <taxon>Dikarya</taxon>
        <taxon>Basidiomycota</taxon>
        <taxon>Agaricomycotina</taxon>
        <taxon>Tremellomycetes</taxon>
        <taxon>Tremellales</taxon>
        <taxon>Trimorphomycetaceae</taxon>
        <taxon>Saitozyma</taxon>
    </lineage>
</organism>
<feature type="region of interest" description="Disordered" evidence="8">
    <location>
        <begin position="357"/>
        <end position="390"/>
    </location>
</feature>
<feature type="region of interest" description="Disordered" evidence="8">
    <location>
        <begin position="821"/>
        <end position="843"/>
    </location>
</feature>
<feature type="compositionally biased region" description="Basic and acidic residues" evidence="8">
    <location>
        <begin position="162"/>
        <end position="172"/>
    </location>
</feature>
<dbReference type="PANTHER" id="PTHR31845:SF34">
    <property type="entry name" value="TRANSCRIPTIONAL ACTIVATOR OF PROTEASES PRTT"/>
    <property type="match status" value="1"/>
</dbReference>
<dbReference type="GO" id="GO:0000981">
    <property type="term" value="F:DNA-binding transcription factor activity, RNA polymerase II-specific"/>
    <property type="evidence" value="ECO:0007669"/>
    <property type="project" value="TreeGrafter"/>
</dbReference>
<feature type="region of interest" description="Disordered" evidence="8">
    <location>
        <begin position="1"/>
        <end position="293"/>
    </location>
</feature>
<comment type="caution">
    <text evidence="10">The sequence shown here is derived from an EMBL/GenBank/DDBJ whole genome shotgun (WGS) entry which is preliminary data.</text>
</comment>
<dbReference type="GO" id="GO:0005634">
    <property type="term" value="C:nucleus"/>
    <property type="evidence" value="ECO:0007669"/>
    <property type="project" value="UniProtKB-SubCell"/>
</dbReference>
<proteinExistence type="predicted"/>
<evidence type="ECO:0000256" key="2">
    <source>
        <dbReference type="ARBA" id="ARBA00022723"/>
    </source>
</evidence>
<evidence type="ECO:0000256" key="1">
    <source>
        <dbReference type="ARBA" id="ARBA00004123"/>
    </source>
</evidence>
<feature type="compositionally biased region" description="Basic and acidic residues" evidence="8">
    <location>
        <begin position="374"/>
        <end position="390"/>
    </location>
</feature>